<dbReference type="CDD" id="cd04278">
    <property type="entry name" value="ZnMc_MMP"/>
    <property type="match status" value="1"/>
</dbReference>
<feature type="binding site" evidence="9">
    <location>
        <position position="142"/>
    </location>
    <ligand>
        <name>Ca(2+)</name>
        <dbReference type="ChEBI" id="CHEBI:29108"/>
        <label>3</label>
    </ligand>
</feature>
<dbReference type="OrthoDB" id="406838at2759"/>
<dbReference type="InterPro" id="IPR002477">
    <property type="entry name" value="Peptidoglycan-bd-like"/>
</dbReference>
<comment type="cofactor">
    <cofactor evidence="9">
        <name>Ca(2+)</name>
        <dbReference type="ChEBI" id="CHEBI:29108"/>
    </cofactor>
    <text evidence="9">Can bind about 5 Ca(2+) ions per subunit.</text>
</comment>
<dbReference type="PANTHER" id="PTHR10201:SF169">
    <property type="entry name" value="MATRIX METALLOPROTEINASE-16-LIKE PROTEIN"/>
    <property type="match status" value="1"/>
</dbReference>
<keyword evidence="2" id="KW-0645">Protease</keyword>
<feature type="binding site" evidence="9">
    <location>
        <position position="169"/>
    </location>
    <ligand>
        <name>Ca(2+)</name>
        <dbReference type="ChEBI" id="CHEBI:29108"/>
        <label>3</label>
    </ligand>
</feature>
<dbReference type="GO" id="GO:0004222">
    <property type="term" value="F:metalloendopeptidase activity"/>
    <property type="evidence" value="ECO:0007669"/>
    <property type="project" value="InterPro"/>
</dbReference>
<feature type="binding site" evidence="9">
    <location>
        <position position="164"/>
    </location>
    <ligand>
        <name>Zn(2+)</name>
        <dbReference type="ChEBI" id="CHEBI:29105"/>
        <label>1</label>
    </ligand>
</feature>
<keyword evidence="13" id="KW-1185">Reference proteome</keyword>
<dbReference type="InterPro" id="IPR024079">
    <property type="entry name" value="MetalloPept_cat_dom_sf"/>
</dbReference>
<feature type="binding site" evidence="8">
    <location>
        <position position="192"/>
    </location>
    <ligand>
        <name>Zn(2+)</name>
        <dbReference type="ChEBI" id="CHEBI:29105"/>
        <label>2</label>
        <note>catalytic</note>
    </ligand>
</feature>
<dbReference type="SUPFAM" id="SSF50923">
    <property type="entry name" value="Hemopexin-like domain"/>
    <property type="match status" value="1"/>
</dbReference>
<keyword evidence="5 8" id="KW-0862">Zinc</keyword>
<evidence type="ECO:0000313" key="13">
    <source>
        <dbReference type="Proteomes" id="UP000478052"/>
    </source>
</evidence>
<feature type="binding site" evidence="9">
    <location>
        <position position="162"/>
    </location>
    <ligand>
        <name>Ca(2+)</name>
        <dbReference type="ChEBI" id="CHEBI:29108"/>
        <label>2</label>
    </ligand>
</feature>
<dbReference type="InterPro" id="IPR018487">
    <property type="entry name" value="Hemopexin-like_repeat"/>
</dbReference>
<feature type="binding site" evidence="9">
    <location>
        <position position="304"/>
    </location>
    <ligand>
        <name>Ca(2+)</name>
        <dbReference type="ChEBI" id="CHEBI:29108"/>
        <label>5</label>
    </ligand>
</feature>
<protein>
    <submittedName>
        <fullName evidence="12">Matrix metalloproteinase-2-like</fullName>
    </submittedName>
</protein>
<feature type="binding site" evidence="8">
    <location>
        <position position="198"/>
    </location>
    <ligand>
        <name>Zn(2+)</name>
        <dbReference type="ChEBI" id="CHEBI:29105"/>
        <label>2</label>
        <note>catalytic</note>
    </ligand>
</feature>
<keyword evidence="4" id="KW-0378">Hydrolase</keyword>
<dbReference type="Pfam" id="PF01471">
    <property type="entry name" value="PG_binding_1"/>
    <property type="match status" value="1"/>
</dbReference>
<dbReference type="InterPro" id="IPR006026">
    <property type="entry name" value="Peptidase_Metallo"/>
</dbReference>
<evidence type="ECO:0000256" key="5">
    <source>
        <dbReference type="ARBA" id="ARBA00022833"/>
    </source>
</evidence>
<keyword evidence="9" id="KW-0106">Calcium</keyword>
<evidence type="ECO:0000256" key="3">
    <source>
        <dbReference type="ARBA" id="ARBA00022723"/>
    </source>
</evidence>
<dbReference type="Pfam" id="PF00045">
    <property type="entry name" value="Hemopexin"/>
    <property type="match status" value="1"/>
</dbReference>
<feature type="repeat" description="Hemopexin" evidence="10">
    <location>
        <begin position="298"/>
        <end position="343"/>
    </location>
</feature>
<dbReference type="SMART" id="SM00235">
    <property type="entry name" value="ZnMc"/>
    <property type="match status" value="1"/>
</dbReference>
<evidence type="ECO:0000259" key="11">
    <source>
        <dbReference type="SMART" id="SM00235"/>
    </source>
</evidence>
<organism evidence="12 13">
    <name type="scientific">Aphis craccivora</name>
    <name type="common">Cowpea aphid</name>
    <dbReference type="NCBI Taxonomy" id="307492"/>
    <lineage>
        <taxon>Eukaryota</taxon>
        <taxon>Metazoa</taxon>
        <taxon>Ecdysozoa</taxon>
        <taxon>Arthropoda</taxon>
        <taxon>Hexapoda</taxon>
        <taxon>Insecta</taxon>
        <taxon>Pterygota</taxon>
        <taxon>Neoptera</taxon>
        <taxon>Paraneoptera</taxon>
        <taxon>Hemiptera</taxon>
        <taxon>Sternorrhyncha</taxon>
        <taxon>Aphidomorpha</taxon>
        <taxon>Aphidoidea</taxon>
        <taxon>Aphididae</taxon>
        <taxon>Aphidini</taxon>
        <taxon>Aphis</taxon>
        <taxon>Aphis</taxon>
    </lineage>
</organism>
<feature type="binding site" evidence="9">
    <location>
        <position position="134"/>
    </location>
    <ligand>
        <name>Zn(2+)</name>
        <dbReference type="ChEBI" id="CHEBI:29105"/>
        <label>1</label>
    </ligand>
</feature>
<dbReference type="GO" id="GO:0030198">
    <property type="term" value="P:extracellular matrix organization"/>
    <property type="evidence" value="ECO:0007669"/>
    <property type="project" value="TreeGrafter"/>
</dbReference>
<dbReference type="Gene3D" id="2.110.10.10">
    <property type="entry name" value="Hemopexin-like domain"/>
    <property type="match status" value="1"/>
</dbReference>
<dbReference type="PIRSF" id="PIRSF001191">
    <property type="entry name" value="Peptidase_M10A_matrix"/>
    <property type="match status" value="1"/>
</dbReference>
<comment type="similarity">
    <text evidence="1">Belongs to the peptidase M10A family.</text>
</comment>
<evidence type="ECO:0000256" key="6">
    <source>
        <dbReference type="ARBA" id="ARBA00023049"/>
    </source>
</evidence>
<feature type="binding site" evidence="9">
    <location>
        <position position="160"/>
    </location>
    <ligand>
        <name>Ca(2+)</name>
        <dbReference type="ChEBI" id="CHEBI:29108"/>
        <label>2</label>
    </ligand>
</feature>
<dbReference type="Gene3D" id="3.40.390.10">
    <property type="entry name" value="Collagenase (Catalytic Domain)"/>
    <property type="match status" value="1"/>
</dbReference>
<name>A0A6G0Y8N4_APHCR</name>
<evidence type="ECO:0000256" key="8">
    <source>
        <dbReference type="PIRSR" id="PIRSR001191-2"/>
    </source>
</evidence>
<dbReference type="Pfam" id="PF00413">
    <property type="entry name" value="Peptidase_M10"/>
    <property type="match status" value="1"/>
</dbReference>
<feature type="binding site" evidence="9">
    <location>
        <position position="149"/>
    </location>
    <ligand>
        <name>Zn(2+)</name>
        <dbReference type="ChEBI" id="CHEBI:29105"/>
        <label>1</label>
    </ligand>
</feature>
<dbReference type="PRINTS" id="PR00138">
    <property type="entry name" value="MATRIXIN"/>
</dbReference>
<dbReference type="InterPro" id="IPR036375">
    <property type="entry name" value="Hemopexin-like_dom_sf"/>
</dbReference>
<dbReference type="PANTHER" id="PTHR10201">
    <property type="entry name" value="MATRIX METALLOPROTEINASE"/>
    <property type="match status" value="1"/>
</dbReference>
<evidence type="ECO:0000256" key="4">
    <source>
        <dbReference type="ARBA" id="ARBA00022801"/>
    </source>
</evidence>
<dbReference type="GO" id="GO:0006508">
    <property type="term" value="P:proteolysis"/>
    <property type="evidence" value="ECO:0007669"/>
    <property type="project" value="UniProtKB-KW"/>
</dbReference>
<evidence type="ECO:0000256" key="7">
    <source>
        <dbReference type="PIRSR" id="PIRSR001191-1"/>
    </source>
</evidence>
<keyword evidence="6" id="KW-0482">Metalloprotease</keyword>
<dbReference type="InterPro" id="IPR036365">
    <property type="entry name" value="PGBD-like_sf"/>
</dbReference>
<dbReference type="InterPro" id="IPR021190">
    <property type="entry name" value="Pept_M10A"/>
</dbReference>
<feature type="binding site" evidence="9">
    <location>
        <position position="169"/>
    </location>
    <ligand>
        <name>Ca(2+)</name>
        <dbReference type="ChEBI" id="CHEBI:29108"/>
        <label>1</label>
    </ligand>
</feature>
<feature type="binding site" evidence="8">
    <location>
        <position position="188"/>
    </location>
    <ligand>
        <name>Zn(2+)</name>
        <dbReference type="ChEBI" id="CHEBI:29105"/>
        <label>2</label>
        <note>catalytic</note>
    </ligand>
</feature>
<dbReference type="GO" id="GO:0031012">
    <property type="term" value="C:extracellular matrix"/>
    <property type="evidence" value="ECO:0007669"/>
    <property type="project" value="InterPro"/>
</dbReference>
<dbReference type="InterPro" id="IPR033739">
    <property type="entry name" value="M10A_MMP"/>
</dbReference>
<gene>
    <name evidence="12" type="ORF">FWK35_00024971</name>
</gene>
<feature type="domain" description="Peptidase metallopeptidase" evidence="11">
    <location>
        <begin position="66"/>
        <end position="232"/>
    </location>
</feature>
<dbReference type="AlphaFoldDB" id="A0A6G0Y8N4"/>
<evidence type="ECO:0000313" key="12">
    <source>
        <dbReference type="EMBL" id="KAF0751035.1"/>
    </source>
</evidence>
<evidence type="ECO:0000256" key="2">
    <source>
        <dbReference type="ARBA" id="ARBA00022670"/>
    </source>
</evidence>
<feature type="binding site" evidence="9">
    <location>
        <position position="354"/>
    </location>
    <ligand>
        <name>Ca(2+)</name>
        <dbReference type="ChEBI" id="CHEBI:29108"/>
        <label>4</label>
    </ligand>
</feature>
<feature type="binding site" evidence="9">
    <location>
        <position position="136"/>
    </location>
    <ligand>
        <name>Zn(2+)</name>
        <dbReference type="ChEBI" id="CHEBI:29105"/>
        <label>1</label>
    </ligand>
</feature>
<dbReference type="GO" id="GO:0005615">
    <property type="term" value="C:extracellular space"/>
    <property type="evidence" value="ECO:0007669"/>
    <property type="project" value="TreeGrafter"/>
</dbReference>
<proteinExistence type="inferred from homology"/>
<dbReference type="Proteomes" id="UP000478052">
    <property type="component" value="Unassembled WGS sequence"/>
</dbReference>
<feature type="active site" evidence="7">
    <location>
        <position position="189"/>
    </location>
</feature>
<feature type="binding site" evidence="9">
    <location>
        <position position="302"/>
    </location>
    <ligand>
        <name>Ca(2+)</name>
        <dbReference type="ChEBI" id="CHEBI:29108"/>
        <label>4</label>
    </ligand>
</feature>
<dbReference type="SUPFAM" id="SSF47090">
    <property type="entry name" value="PGBD-like"/>
    <property type="match status" value="1"/>
</dbReference>
<dbReference type="GO" id="GO:0030574">
    <property type="term" value="P:collagen catabolic process"/>
    <property type="evidence" value="ECO:0007669"/>
    <property type="project" value="TreeGrafter"/>
</dbReference>
<dbReference type="EMBL" id="VUJU01005498">
    <property type="protein sequence ID" value="KAF0751035.1"/>
    <property type="molecule type" value="Genomic_DNA"/>
</dbReference>
<evidence type="ECO:0000256" key="9">
    <source>
        <dbReference type="PIRSR" id="PIRSR621190-2"/>
    </source>
</evidence>
<dbReference type="InterPro" id="IPR001818">
    <property type="entry name" value="Pept_M10_metallopeptidase"/>
</dbReference>
<comment type="caution">
    <text evidence="12">The sequence shown here is derived from an EMBL/GenBank/DDBJ whole genome shotgun (WGS) entry which is preliminary data.</text>
</comment>
<feature type="binding site" evidence="9">
    <location>
        <position position="141"/>
    </location>
    <ligand>
        <name>Ca(2+)</name>
        <dbReference type="ChEBI" id="CHEBI:29108"/>
        <label>3</label>
    </ligand>
</feature>
<dbReference type="GO" id="GO:0008270">
    <property type="term" value="F:zinc ion binding"/>
    <property type="evidence" value="ECO:0007669"/>
    <property type="project" value="InterPro"/>
</dbReference>
<feature type="binding site" evidence="9">
    <location>
        <position position="124"/>
    </location>
    <ligand>
        <name>Ca(2+)</name>
        <dbReference type="ChEBI" id="CHEBI:29108"/>
        <label>2</label>
    </ligand>
</feature>
<dbReference type="SUPFAM" id="SSF55486">
    <property type="entry name" value="Metalloproteases ('zincins'), catalytic domain"/>
    <property type="match status" value="1"/>
</dbReference>
<dbReference type="PROSITE" id="PS51642">
    <property type="entry name" value="HEMOPEXIN_2"/>
    <property type="match status" value="1"/>
</dbReference>
<evidence type="ECO:0000256" key="10">
    <source>
        <dbReference type="PROSITE-ProRule" id="PRU01011"/>
    </source>
</evidence>
<reference evidence="12 13" key="1">
    <citation type="submission" date="2019-08" db="EMBL/GenBank/DDBJ databases">
        <title>Whole genome of Aphis craccivora.</title>
        <authorList>
            <person name="Voronova N.V."/>
            <person name="Shulinski R.S."/>
            <person name="Bandarenka Y.V."/>
            <person name="Zhorov D.G."/>
            <person name="Warner D."/>
        </authorList>
    </citation>
    <scope>NUCLEOTIDE SEQUENCE [LARGE SCALE GENOMIC DNA]</scope>
    <source>
        <strain evidence="12">180601</strain>
        <tissue evidence="12">Whole Body</tissue>
    </source>
</reference>
<keyword evidence="3 8" id="KW-0479">Metal-binding</keyword>
<feature type="binding site" evidence="9">
    <location>
        <position position="166"/>
    </location>
    <ligand>
        <name>Ca(2+)</name>
        <dbReference type="ChEBI" id="CHEBI:29108"/>
        <label>3</label>
    </ligand>
</feature>
<feature type="binding site" evidence="9">
    <location>
        <position position="356"/>
    </location>
    <ligand>
        <name>Ca(2+)</name>
        <dbReference type="ChEBI" id="CHEBI:29108"/>
        <label>5</label>
    </ligand>
</feature>
<evidence type="ECO:0000256" key="1">
    <source>
        <dbReference type="ARBA" id="ARBA00010370"/>
    </source>
</evidence>
<sequence>MYIHLDHLVVYQTIENLNEKIHLNQDMIKFMQKFGYLDHDGPQALTAKDELVTALKLVQKFGGLKQTGIFDNDTLKAFSEVKTISNFTPKLSRDGIVNAIKRAFSKWSRYSQIIFTEVYNANADILISFGVSNHGDQFPFDGPGNVLAHAFYPTELGVLGGDIHFDNSEDWTLDNSYNGVDFYSVAIHEMGHSLGLGHSSEPNSIMNPYYTGPQPQDIGYDDILGMHSLYISRTLPEDHVHFVQSTPQPQPSIPNKPHVHWSLFSHESCTDDNIVTPESVTYKPEITTQKNDKMNECQGNFDAISCFRGEIFVFKNSLLWRLNNPGSILPRYPVQLLTFFQVLANSNQTINKIDAAYERPDSNIVLFHGRIITSYT</sequence>
<feature type="binding site" evidence="9">
    <location>
        <position position="206"/>
    </location>
    <ligand>
        <name>Zn(2+)</name>
        <dbReference type="ChEBI" id="CHEBI:29105"/>
        <label>2</label>
        <note>catalytic</note>
    </ligand>
</feature>
<accession>A0A6G0Y8N4</accession>
<comment type="cofactor">
    <cofactor evidence="9">
        <name>Zn(2+)</name>
        <dbReference type="ChEBI" id="CHEBI:29105"/>
    </cofactor>
    <text evidence="9">Binds 2 Zn(2+) ions per subunit.</text>
</comment>